<dbReference type="Gene3D" id="3.40.50.150">
    <property type="entry name" value="Vaccinia Virus protein VP39"/>
    <property type="match status" value="1"/>
</dbReference>
<protein>
    <recommendedName>
        <fullName evidence="2">Ribosomal RNA small subunit methyltransferase J</fullName>
    </recommendedName>
</protein>
<dbReference type="PANTHER" id="PTHR36112">
    <property type="entry name" value="RIBOSOMAL RNA SMALL SUBUNIT METHYLTRANSFERASE J"/>
    <property type="match status" value="1"/>
</dbReference>
<dbReference type="InterPro" id="IPR007536">
    <property type="entry name" value="16SrRNA_methylTrfase_J"/>
</dbReference>
<dbReference type="SUPFAM" id="SSF53335">
    <property type="entry name" value="S-adenosyl-L-methionine-dependent methyltransferases"/>
    <property type="match status" value="1"/>
</dbReference>
<name>A4GHU8_9BACT</name>
<dbReference type="InterPro" id="IPR029063">
    <property type="entry name" value="SAM-dependent_MTases_sf"/>
</dbReference>
<accession>A4GHU8</accession>
<gene>
    <name evidence="1" type="ORF">MBMO_EB0-39H12.0035</name>
</gene>
<reference evidence="1" key="1">
    <citation type="journal article" date="2007" name="Environ. Microbiol.">
        <title>Proteorhodopsin photosystem gene clusters exhibit co-evolutionary trends and shared ancestry among diverse marine microbial phyla.</title>
        <authorList>
            <person name="McCarren J."/>
            <person name="Delong E.F."/>
        </authorList>
    </citation>
    <scope>NUCLEOTIDE SEQUENCE</scope>
</reference>
<sequence>MSLYLAFDSVNLKQKAINLSTKLNLRLVDLDKDNSTNLCEDDYFLVCSASRIFLQKGLKKNTKPIYSDFDTWINKYDDLLLRRALRGLTKNFSCLDLTAGFGKDAFEIAKSKSCQSLILVEKEKWVYELLLDGLTNATDFKSKILIDKFQVFNSDNFEYLRACKDFDLIYIDPMFAGVDKSKAKKHMQALRDLSIAKSKGNLLEESLKKATQKVIVKRHRNMEFLESIQPSHSVEGKVVRYDVYSVK</sequence>
<dbReference type="GO" id="GO:0008990">
    <property type="term" value="F:rRNA (guanine-N2-)-methyltransferase activity"/>
    <property type="evidence" value="ECO:0007669"/>
    <property type="project" value="InterPro"/>
</dbReference>
<proteinExistence type="predicted"/>
<evidence type="ECO:0000313" key="1">
    <source>
        <dbReference type="EMBL" id="ABL97659.1"/>
    </source>
</evidence>
<dbReference type="AlphaFoldDB" id="A4GHU8"/>
<organism evidence="1">
    <name type="scientific">uncultured marine bacterium EB0_39H12</name>
    <dbReference type="NCBI Taxonomy" id="415437"/>
    <lineage>
        <taxon>Bacteria</taxon>
        <taxon>environmental samples</taxon>
    </lineage>
</organism>
<evidence type="ECO:0008006" key="2">
    <source>
        <dbReference type="Google" id="ProtNLM"/>
    </source>
</evidence>
<dbReference type="Pfam" id="PF04445">
    <property type="entry name" value="SAM_MT"/>
    <property type="match status" value="1"/>
</dbReference>
<dbReference type="PANTHER" id="PTHR36112:SF1">
    <property type="entry name" value="RIBOSOMAL RNA SMALL SUBUNIT METHYLTRANSFERASE J"/>
    <property type="match status" value="1"/>
</dbReference>
<dbReference type="EMBL" id="EF089399">
    <property type="protein sequence ID" value="ABL97659.1"/>
    <property type="molecule type" value="Genomic_DNA"/>
</dbReference>